<protein>
    <submittedName>
        <fullName evidence="1">Uncharacterized protein</fullName>
    </submittedName>
</protein>
<organism evidence="1 2">
    <name type="scientific">Anaeromyces robustus</name>
    <dbReference type="NCBI Taxonomy" id="1754192"/>
    <lineage>
        <taxon>Eukaryota</taxon>
        <taxon>Fungi</taxon>
        <taxon>Fungi incertae sedis</taxon>
        <taxon>Chytridiomycota</taxon>
        <taxon>Chytridiomycota incertae sedis</taxon>
        <taxon>Neocallimastigomycetes</taxon>
        <taxon>Neocallimastigales</taxon>
        <taxon>Neocallimastigaceae</taxon>
        <taxon>Anaeromyces</taxon>
    </lineage>
</organism>
<reference evidence="1 2" key="2">
    <citation type="submission" date="2016-08" db="EMBL/GenBank/DDBJ databases">
        <title>Pervasive Adenine N6-methylation of Active Genes in Fungi.</title>
        <authorList>
            <consortium name="DOE Joint Genome Institute"/>
            <person name="Mondo S.J."/>
            <person name="Dannebaum R.O."/>
            <person name="Kuo R.C."/>
            <person name="Labutti K."/>
            <person name="Haridas S."/>
            <person name="Kuo A."/>
            <person name="Salamov A."/>
            <person name="Ahrendt S.R."/>
            <person name="Lipzen A."/>
            <person name="Sullivan W."/>
            <person name="Andreopoulos W.B."/>
            <person name="Clum A."/>
            <person name="Lindquist E."/>
            <person name="Daum C."/>
            <person name="Ramamoorthy G.K."/>
            <person name="Gryganskyi A."/>
            <person name="Culley D."/>
            <person name="Magnuson J.K."/>
            <person name="James T.Y."/>
            <person name="O'Malley M.A."/>
            <person name="Stajich J.E."/>
            <person name="Spatafora J.W."/>
            <person name="Visel A."/>
            <person name="Grigoriev I.V."/>
        </authorList>
    </citation>
    <scope>NUCLEOTIDE SEQUENCE [LARGE SCALE GENOMIC DNA]</scope>
    <source>
        <strain evidence="1 2">S4</strain>
    </source>
</reference>
<gene>
    <name evidence="1" type="ORF">BCR32DRAFT_273774</name>
</gene>
<name>A0A1Y1XR28_9FUNG</name>
<evidence type="ECO:0000313" key="2">
    <source>
        <dbReference type="Proteomes" id="UP000193944"/>
    </source>
</evidence>
<dbReference type="AlphaFoldDB" id="A0A1Y1XR28"/>
<dbReference type="Proteomes" id="UP000193944">
    <property type="component" value="Unassembled WGS sequence"/>
</dbReference>
<evidence type="ECO:0000313" key="1">
    <source>
        <dbReference type="EMBL" id="ORX88221.1"/>
    </source>
</evidence>
<comment type="caution">
    <text evidence="1">The sequence shown here is derived from an EMBL/GenBank/DDBJ whole genome shotgun (WGS) entry which is preliminary data.</text>
</comment>
<proteinExistence type="predicted"/>
<keyword evidence="2" id="KW-1185">Reference proteome</keyword>
<reference evidence="1 2" key="1">
    <citation type="submission" date="2016-08" db="EMBL/GenBank/DDBJ databases">
        <title>A Parts List for Fungal Cellulosomes Revealed by Comparative Genomics.</title>
        <authorList>
            <consortium name="DOE Joint Genome Institute"/>
            <person name="Haitjema C.H."/>
            <person name="Gilmore S.P."/>
            <person name="Henske J.K."/>
            <person name="Solomon K.V."/>
            <person name="De Groot R."/>
            <person name="Kuo A."/>
            <person name="Mondo S.J."/>
            <person name="Salamov A.A."/>
            <person name="Labutti K."/>
            <person name="Zhao Z."/>
            <person name="Chiniquy J."/>
            <person name="Barry K."/>
            <person name="Brewer H.M."/>
            <person name="Purvine S.O."/>
            <person name="Wright A.T."/>
            <person name="Boxma B."/>
            <person name="Van Alen T."/>
            <person name="Hackstein J.H."/>
            <person name="Baker S.E."/>
            <person name="Grigoriev I.V."/>
            <person name="O'Malley M.A."/>
        </authorList>
    </citation>
    <scope>NUCLEOTIDE SEQUENCE [LARGE SCALE GENOMIC DNA]</scope>
    <source>
        <strain evidence="1 2">S4</strain>
    </source>
</reference>
<dbReference type="EMBL" id="MCFG01000001">
    <property type="protein sequence ID" value="ORX88221.1"/>
    <property type="molecule type" value="Genomic_DNA"/>
</dbReference>
<accession>A0A1Y1XR28</accession>
<sequence length="72" mass="8063">MTKILVIVAKNNICVQLSNNLLPGNCIGKSDNVFCFSEISHFLINVLLIYNVLTNKCIDGICIFNEENPTEF</sequence>